<evidence type="ECO:0000313" key="1">
    <source>
        <dbReference type="EMBL" id="KAB5561522.1"/>
    </source>
</evidence>
<dbReference type="AlphaFoldDB" id="A0A5N5N2P8"/>
<gene>
    <name evidence="1" type="ORF">DKX38_006479</name>
</gene>
<accession>A0A5N5N2P8</accession>
<comment type="caution">
    <text evidence="1">The sequence shown here is derived from an EMBL/GenBank/DDBJ whole genome shotgun (WGS) entry which is preliminary data.</text>
</comment>
<reference evidence="2" key="1">
    <citation type="journal article" date="2019" name="Gigascience">
        <title>De novo genome assembly of the endangered Acer yangbiense, a plant species with extremely small populations endemic to Yunnan Province, China.</title>
        <authorList>
            <person name="Yang J."/>
            <person name="Wariss H.M."/>
            <person name="Tao L."/>
            <person name="Zhang R."/>
            <person name="Yun Q."/>
            <person name="Hollingsworth P."/>
            <person name="Dao Z."/>
            <person name="Luo G."/>
            <person name="Guo H."/>
            <person name="Ma Y."/>
            <person name="Sun W."/>
        </authorList>
    </citation>
    <scope>NUCLEOTIDE SEQUENCE [LARGE SCALE GENOMIC DNA]</scope>
    <source>
        <strain evidence="2">cv. br00</strain>
    </source>
</reference>
<keyword evidence="2" id="KW-1185">Reference proteome</keyword>
<name>A0A5N5N2P8_9ROSI</name>
<protein>
    <submittedName>
        <fullName evidence="1">Uncharacterized protein</fullName>
    </submittedName>
</protein>
<dbReference type="EMBL" id="VDCV01000004">
    <property type="protein sequence ID" value="KAB5561522.1"/>
    <property type="molecule type" value="Genomic_DNA"/>
</dbReference>
<evidence type="ECO:0000313" key="2">
    <source>
        <dbReference type="Proteomes" id="UP000326939"/>
    </source>
</evidence>
<organism evidence="1 2">
    <name type="scientific">Salix brachista</name>
    <dbReference type="NCBI Taxonomy" id="2182728"/>
    <lineage>
        <taxon>Eukaryota</taxon>
        <taxon>Viridiplantae</taxon>
        <taxon>Streptophyta</taxon>
        <taxon>Embryophyta</taxon>
        <taxon>Tracheophyta</taxon>
        <taxon>Spermatophyta</taxon>
        <taxon>Magnoliopsida</taxon>
        <taxon>eudicotyledons</taxon>
        <taxon>Gunneridae</taxon>
        <taxon>Pentapetalae</taxon>
        <taxon>rosids</taxon>
        <taxon>fabids</taxon>
        <taxon>Malpighiales</taxon>
        <taxon>Salicaceae</taxon>
        <taxon>Saliceae</taxon>
        <taxon>Salix</taxon>
    </lineage>
</organism>
<dbReference type="Proteomes" id="UP000326939">
    <property type="component" value="Chromosome 4"/>
</dbReference>
<proteinExistence type="predicted"/>
<sequence length="155" mass="18062">MNQDSFTRCFKSNPPEPWNWNVYLFPLRCCGVVIRYWDFVPCQGSGADNWVDYFSFILHSSAFSVERARQTENKNREVFGGVNLHVLRCVMGWSCQVPSIRPKQKHPGWVACNACFLYLLLFDDVQGAFELDSTVCPIAIKYNKIFVDAFWKMRK</sequence>